<dbReference type="AlphaFoldDB" id="A0A370L175"/>
<evidence type="ECO:0000313" key="14">
    <source>
        <dbReference type="Proteomes" id="UP000255207"/>
    </source>
</evidence>
<accession>A0A370L175</accession>
<protein>
    <recommendedName>
        <fullName evidence="4 12">Heme exporter protein D</fullName>
    </recommendedName>
</protein>
<reference evidence="14" key="1">
    <citation type="submission" date="2018-07" db="EMBL/GenBank/DDBJ databases">
        <authorList>
            <person name="Safronova V.I."/>
            <person name="Chirak E.R."/>
            <person name="Sazanova A.L."/>
        </authorList>
    </citation>
    <scope>NUCLEOTIDE SEQUENCE [LARGE SCALE GENOMIC DNA]</scope>
    <source>
        <strain evidence="14">RCAM04685</strain>
    </source>
</reference>
<keyword evidence="6 12" id="KW-1003">Cell membrane</keyword>
<comment type="caution">
    <text evidence="13">The sequence shown here is derived from an EMBL/GenBank/DDBJ whole genome shotgun (WGS) entry which is preliminary data.</text>
</comment>
<dbReference type="InterPro" id="IPR007078">
    <property type="entry name" value="Haem_export_protD_CcmD"/>
</dbReference>
<comment type="subcellular location">
    <subcellularLocation>
        <location evidence="2 12">Cell inner membrane</location>
        <topology evidence="2 12">Single-pass membrane protein</topology>
    </subcellularLocation>
</comment>
<comment type="similarity">
    <text evidence="3 12">Belongs to the CcmD/CycX/HelD family.</text>
</comment>
<evidence type="ECO:0000256" key="11">
    <source>
        <dbReference type="ARBA" id="ARBA00023136"/>
    </source>
</evidence>
<dbReference type="Proteomes" id="UP000255207">
    <property type="component" value="Unassembled WGS sequence"/>
</dbReference>
<feature type="transmembrane region" description="Helical" evidence="12">
    <location>
        <begin position="12"/>
        <end position="31"/>
    </location>
</feature>
<dbReference type="GO" id="GO:0017004">
    <property type="term" value="P:cytochrome complex assembly"/>
    <property type="evidence" value="ECO:0007669"/>
    <property type="project" value="UniProtKB-KW"/>
</dbReference>
<keyword evidence="14" id="KW-1185">Reference proteome</keyword>
<dbReference type="EMBL" id="QQTP01000017">
    <property type="protein sequence ID" value="RDJ20602.1"/>
    <property type="molecule type" value="Genomic_DNA"/>
</dbReference>
<evidence type="ECO:0000256" key="5">
    <source>
        <dbReference type="ARBA" id="ARBA00022448"/>
    </source>
</evidence>
<name>A0A370L175_9HYPH</name>
<keyword evidence="10 12" id="KW-1133">Transmembrane helix</keyword>
<keyword evidence="9 12" id="KW-0201">Cytochrome c-type biogenesis</keyword>
<gene>
    <name evidence="13" type="primary">ccmD</name>
    <name evidence="13" type="ORF">DWE98_24090</name>
</gene>
<dbReference type="NCBIfam" id="TIGR03141">
    <property type="entry name" value="cytochro_ccmD"/>
    <property type="match status" value="1"/>
</dbReference>
<keyword evidence="5 12" id="KW-0813">Transport</keyword>
<evidence type="ECO:0000313" key="13">
    <source>
        <dbReference type="EMBL" id="RDJ20602.1"/>
    </source>
</evidence>
<evidence type="ECO:0000256" key="3">
    <source>
        <dbReference type="ARBA" id="ARBA00008741"/>
    </source>
</evidence>
<dbReference type="GO" id="GO:0005886">
    <property type="term" value="C:plasma membrane"/>
    <property type="evidence" value="ECO:0007669"/>
    <property type="project" value="UniProtKB-SubCell"/>
</dbReference>
<sequence length="56" mass="5729">MSSLGPHAGFILAAYGAVAVILGGLIAAILLDHRAQKRALDALEQRGIGRRSGSTS</sequence>
<dbReference type="RefSeq" id="WP_114831858.1">
    <property type="nucleotide sequence ID" value="NZ_QQTO01000018.1"/>
</dbReference>
<evidence type="ECO:0000256" key="12">
    <source>
        <dbReference type="RuleBase" id="RU363101"/>
    </source>
</evidence>
<evidence type="ECO:0000256" key="2">
    <source>
        <dbReference type="ARBA" id="ARBA00004377"/>
    </source>
</evidence>
<proteinExistence type="inferred from homology"/>
<evidence type="ECO:0000256" key="6">
    <source>
        <dbReference type="ARBA" id="ARBA00022475"/>
    </source>
</evidence>
<keyword evidence="8 12" id="KW-0812">Transmembrane</keyword>
<evidence type="ECO:0000256" key="9">
    <source>
        <dbReference type="ARBA" id="ARBA00022748"/>
    </source>
</evidence>
<evidence type="ECO:0000256" key="4">
    <source>
        <dbReference type="ARBA" id="ARBA00016461"/>
    </source>
</evidence>
<evidence type="ECO:0000256" key="7">
    <source>
        <dbReference type="ARBA" id="ARBA00022519"/>
    </source>
</evidence>
<keyword evidence="7 12" id="KW-0997">Cell inner membrane</keyword>
<evidence type="ECO:0000256" key="1">
    <source>
        <dbReference type="ARBA" id="ARBA00002442"/>
    </source>
</evidence>
<keyword evidence="11 12" id="KW-0472">Membrane</keyword>
<evidence type="ECO:0000256" key="8">
    <source>
        <dbReference type="ARBA" id="ARBA00022692"/>
    </source>
</evidence>
<evidence type="ECO:0000256" key="10">
    <source>
        <dbReference type="ARBA" id="ARBA00022989"/>
    </source>
</evidence>
<comment type="function">
    <text evidence="1 12">Required for the export of heme to the periplasm for the biogenesis of c-type cytochromes.</text>
</comment>
<organism evidence="13 14">
    <name type="scientific">Bosea caraganae</name>
    <dbReference type="NCBI Taxonomy" id="2763117"/>
    <lineage>
        <taxon>Bacteria</taxon>
        <taxon>Pseudomonadati</taxon>
        <taxon>Pseudomonadota</taxon>
        <taxon>Alphaproteobacteria</taxon>
        <taxon>Hyphomicrobiales</taxon>
        <taxon>Boseaceae</taxon>
        <taxon>Bosea</taxon>
    </lineage>
</organism>
<dbReference type="Pfam" id="PF04995">
    <property type="entry name" value="CcmD"/>
    <property type="match status" value="1"/>
</dbReference>
<dbReference type="GO" id="GO:0015886">
    <property type="term" value="P:heme transport"/>
    <property type="evidence" value="ECO:0007669"/>
    <property type="project" value="InterPro"/>
</dbReference>